<reference evidence="2" key="1">
    <citation type="journal article" date="2019" name="Int. J. Syst. Evol. Microbiol.">
        <title>The Global Catalogue of Microorganisms (GCM) 10K type strain sequencing project: providing services to taxonomists for standard genome sequencing and annotation.</title>
        <authorList>
            <consortium name="The Broad Institute Genomics Platform"/>
            <consortium name="The Broad Institute Genome Sequencing Center for Infectious Disease"/>
            <person name="Wu L."/>
            <person name="Ma J."/>
        </authorList>
    </citation>
    <scope>NUCLEOTIDE SEQUENCE [LARGE SCALE GENOMIC DNA]</scope>
    <source>
        <strain evidence="2">CCUG 56029</strain>
    </source>
</reference>
<dbReference type="RefSeq" id="WP_380040079.1">
    <property type="nucleotide sequence ID" value="NZ_JBHSEH010000016.1"/>
</dbReference>
<name>A0ABV8XQT2_9DEIO</name>
<sequence length="79" mass="8860">MKIRQLEALLARQGWVYQPRMGTDHRHWTQRTEGAITFSGNSADECDPAQAEAVLNRLGLTPMDLPPDLCRAPAVKRTT</sequence>
<comment type="caution">
    <text evidence="1">The sequence shown here is derived from an EMBL/GenBank/DDBJ whole genome shotgun (WGS) entry which is preliminary data.</text>
</comment>
<evidence type="ECO:0008006" key="3">
    <source>
        <dbReference type="Google" id="ProtNLM"/>
    </source>
</evidence>
<protein>
    <recommendedName>
        <fullName evidence="3">Type II toxin-antitoxin system HicA family toxin</fullName>
    </recommendedName>
</protein>
<dbReference type="EMBL" id="JBHSEH010000016">
    <property type="protein sequence ID" value="MFC4427012.1"/>
    <property type="molecule type" value="Genomic_DNA"/>
</dbReference>
<keyword evidence="2" id="KW-1185">Reference proteome</keyword>
<accession>A0ABV8XQT2</accession>
<evidence type="ECO:0000313" key="1">
    <source>
        <dbReference type="EMBL" id="MFC4427012.1"/>
    </source>
</evidence>
<gene>
    <name evidence="1" type="ORF">ACFOZ9_12410</name>
</gene>
<organism evidence="1 2">
    <name type="scientific">Deinococcus navajonensis</name>
    <dbReference type="NCBI Taxonomy" id="309884"/>
    <lineage>
        <taxon>Bacteria</taxon>
        <taxon>Thermotogati</taxon>
        <taxon>Deinococcota</taxon>
        <taxon>Deinococci</taxon>
        <taxon>Deinococcales</taxon>
        <taxon>Deinococcaceae</taxon>
        <taxon>Deinococcus</taxon>
    </lineage>
</organism>
<evidence type="ECO:0000313" key="2">
    <source>
        <dbReference type="Proteomes" id="UP001595998"/>
    </source>
</evidence>
<dbReference type="Proteomes" id="UP001595998">
    <property type="component" value="Unassembled WGS sequence"/>
</dbReference>
<dbReference type="SUPFAM" id="SSF54786">
    <property type="entry name" value="YcfA/nrd intein domain"/>
    <property type="match status" value="1"/>
</dbReference>
<proteinExistence type="predicted"/>